<dbReference type="InterPro" id="IPR024072">
    <property type="entry name" value="DHFR-like_dom_sf"/>
</dbReference>
<dbReference type="EMBL" id="FOZK01000001">
    <property type="protein sequence ID" value="SFR89318.1"/>
    <property type="molecule type" value="Genomic_DNA"/>
</dbReference>
<dbReference type="InterPro" id="IPR002734">
    <property type="entry name" value="RibDG_C"/>
</dbReference>
<gene>
    <name evidence="2" type="ORF">SAMN05216559_0610</name>
</gene>
<reference evidence="2 3" key="1">
    <citation type="submission" date="2016-10" db="EMBL/GenBank/DDBJ databases">
        <authorList>
            <person name="de Groot N.N."/>
        </authorList>
    </citation>
    <scope>NUCLEOTIDE SEQUENCE [LARGE SCALE GENOMIC DNA]</scope>
    <source>
        <strain evidence="2 3">CGMCC 1.10457</strain>
    </source>
</reference>
<dbReference type="GO" id="GO:0008703">
    <property type="term" value="F:5-amino-6-(5-phosphoribosylamino)uracil reductase activity"/>
    <property type="evidence" value="ECO:0007669"/>
    <property type="project" value="InterPro"/>
</dbReference>
<dbReference type="Pfam" id="PF01872">
    <property type="entry name" value="RibD_C"/>
    <property type="match status" value="1"/>
</dbReference>
<evidence type="ECO:0000259" key="1">
    <source>
        <dbReference type="Pfam" id="PF01872"/>
    </source>
</evidence>
<proteinExistence type="predicted"/>
<feature type="domain" description="Bacterial bifunctional deaminase-reductase C-terminal" evidence="1">
    <location>
        <begin position="85"/>
        <end position="184"/>
    </location>
</feature>
<dbReference type="SUPFAM" id="SSF53597">
    <property type="entry name" value="Dihydrofolate reductase-like"/>
    <property type="match status" value="1"/>
</dbReference>
<dbReference type="PANTHER" id="PTHR38011:SF11">
    <property type="entry name" value="2,5-DIAMINO-6-RIBOSYLAMINO-4(3H)-PYRIMIDINONE 5'-PHOSPHATE REDUCTASE"/>
    <property type="match status" value="1"/>
</dbReference>
<dbReference type="AlphaFoldDB" id="A0A1I6KE62"/>
<dbReference type="PANTHER" id="PTHR38011">
    <property type="entry name" value="DIHYDROFOLATE REDUCTASE FAMILY PROTEIN (AFU_ORTHOLOGUE AFUA_8G06820)"/>
    <property type="match status" value="1"/>
</dbReference>
<dbReference type="InterPro" id="IPR050765">
    <property type="entry name" value="Riboflavin_Biosynth_HTPR"/>
</dbReference>
<dbReference type="STRING" id="767519.SAMN05216559_0610"/>
<dbReference type="Proteomes" id="UP000199062">
    <property type="component" value="Unassembled WGS sequence"/>
</dbReference>
<protein>
    <submittedName>
        <fullName evidence="2">Dihydrofolate reductase</fullName>
    </submittedName>
</protein>
<accession>A0A1I6KE62</accession>
<sequence length="201" mass="21966">MAPPRLGSDDREMATQYYTATSIDGYIADEDDSLEWLFQFGDVEGVDEDYSRFVEDVGAAAMGSTTYEWLLEHEDLRERPDEWPYDVPVWVFTSRDLPAVDGADLRFVQGDVAPVHADMASAADGGNVWLVGGGDLVGQFHDAALLDEIILSVAPVTLASGAPVLPRQITDPPLKLVDVDQYGDVFAALTYEVQRDGAAHE</sequence>
<dbReference type="Gene3D" id="3.40.430.10">
    <property type="entry name" value="Dihydrofolate Reductase, subunit A"/>
    <property type="match status" value="1"/>
</dbReference>
<organism evidence="2 3">
    <name type="scientific">Halomicrobium zhouii</name>
    <dbReference type="NCBI Taxonomy" id="767519"/>
    <lineage>
        <taxon>Archaea</taxon>
        <taxon>Methanobacteriati</taxon>
        <taxon>Methanobacteriota</taxon>
        <taxon>Stenosarchaea group</taxon>
        <taxon>Halobacteria</taxon>
        <taxon>Halobacteriales</taxon>
        <taxon>Haloarculaceae</taxon>
        <taxon>Halomicrobium</taxon>
    </lineage>
</organism>
<dbReference type="GO" id="GO:0009231">
    <property type="term" value="P:riboflavin biosynthetic process"/>
    <property type="evidence" value="ECO:0007669"/>
    <property type="project" value="InterPro"/>
</dbReference>
<keyword evidence="3" id="KW-1185">Reference proteome</keyword>
<name>A0A1I6KE62_9EURY</name>
<evidence type="ECO:0000313" key="3">
    <source>
        <dbReference type="Proteomes" id="UP000199062"/>
    </source>
</evidence>
<evidence type="ECO:0000313" key="2">
    <source>
        <dbReference type="EMBL" id="SFR89318.1"/>
    </source>
</evidence>